<feature type="compositionally biased region" description="Polar residues" evidence="1">
    <location>
        <begin position="329"/>
        <end position="339"/>
    </location>
</feature>
<accession>G4T814</accession>
<feature type="region of interest" description="Disordered" evidence="1">
    <location>
        <begin position="611"/>
        <end position="632"/>
    </location>
</feature>
<dbReference type="InterPro" id="IPR000467">
    <property type="entry name" value="G_patch_dom"/>
</dbReference>
<evidence type="ECO:0000256" key="1">
    <source>
        <dbReference type="SAM" id="MobiDB-lite"/>
    </source>
</evidence>
<dbReference type="GO" id="GO:0006397">
    <property type="term" value="P:mRNA processing"/>
    <property type="evidence" value="ECO:0007669"/>
    <property type="project" value="InterPro"/>
</dbReference>
<dbReference type="InterPro" id="IPR011666">
    <property type="entry name" value="DUF1604"/>
</dbReference>
<evidence type="ECO:0000259" key="2">
    <source>
        <dbReference type="PROSITE" id="PS50174"/>
    </source>
</evidence>
<reference evidence="3 4" key="1">
    <citation type="journal article" date="2011" name="PLoS Pathog.">
        <title>Endophytic Life Strategies Decoded by Genome and Transcriptome Analyses of the Mutualistic Root Symbiont Piriformospora indica.</title>
        <authorList>
            <person name="Zuccaro A."/>
            <person name="Lahrmann U."/>
            <person name="Guldener U."/>
            <person name="Langen G."/>
            <person name="Pfiffi S."/>
            <person name="Biedenkopf D."/>
            <person name="Wong P."/>
            <person name="Samans B."/>
            <person name="Grimm C."/>
            <person name="Basiewicz M."/>
            <person name="Murat C."/>
            <person name="Martin F."/>
            <person name="Kogel K.H."/>
        </authorList>
    </citation>
    <scope>NUCLEOTIDE SEQUENCE [LARGE SCALE GENOMIC DNA]</scope>
    <source>
        <strain evidence="3 4">DSM 11827</strain>
    </source>
</reference>
<dbReference type="FunCoup" id="G4T814">
    <property type="interactions" value="153"/>
</dbReference>
<feature type="region of interest" description="Disordered" evidence="1">
    <location>
        <begin position="47"/>
        <end position="79"/>
    </location>
</feature>
<dbReference type="OMA" id="QLWQQHA"/>
<feature type="compositionally biased region" description="Basic and acidic residues" evidence="1">
    <location>
        <begin position="747"/>
        <end position="766"/>
    </location>
</feature>
<feature type="region of interest" description="Disordered" evidence="1">
    <location>
        <begin position="257"/>
        <end position="284"/>
    </location>
</feature>
<dbReference type="eggNOG" id="KOG2138">
    <property type="taxonomic scope" value="Eukaryota"/>
</dbReference>
<evidence type="ECO:0000313" key="3">
    <source>
        <dbReference type="EMBL" id="CCA67484.1"/>
    </source>
</evidence>
<dbReference type="HOGENOM" id="CLU_008613_3_1_1"/>
<dbReference type="InParanoid" id="G4T814"/>
<dbReference type="Pfam" id="PF07713">
    <property type="entry name" value="DUF1604"/>
    <property type="match status" value="1"/>
</dbReference>
<dbReference type="Pfam" id="PF01585">
    <property type="entry name" value="G-patch"/>
    <property type="match status" value="1"/>
</dbReference>
<dbReference type="PANTHER" id="PTHR13384">
    <property type="entry name" value="G PATCH DOMAIN-CONTAINING PROTEIN 1"/>
    <property type="match status" value="1"/>
</dbReference>
<dbReference type="OrthoDB" id="20507at2759"/>
<dbReference type="AlphaFoldDB" id="G4T814"/>
<dbReference type="GO" id="GO:0003723">
    <property type="term" value="F:RNA binding"/>
    <property type="evidence" value="ECO:0007669"/>
    <property type="project" value="TreeGrafter"/>
</dbReference>
<organism evidence="3 4">
    <name type="scientific">Serendipita indica (strain DSM 11827)</name>
    <name type="common">Root endophyte fungus</name>
    <name type="synonym">Piriformospora indica</name>
    <dbReference type="NCBI Taxonomy" id="1109443"/>
    <lineage>
        <taxon>Eukaryota</taxon>
        <taxon>Fungi</taxon>
        <taxon>Dikarya</taxon>
        <taxon>Basidiomycota</taxon>
        <taxon>Agaricomycotina</taxon>
        <taxon>Agaricomycetes</taxon>
        <taxon>Sebacinales</taxon>
        <taxon>Serendipitaceae</taxon>
        <taxon>Serendipita</taxon>
    </lineage>
</organism>
<feature type="region of interest" description="Disordered" evidence="1">
    <location>
        <begin position="329"/>
        <end position="348"/>
    </location>
</feature>
<feature type="compositionally biased region" description="Basic and acidic residues" evidence="1">
    <location>
        <begin position="702"/>
        <end position="713"/>
    </location>
</feature>
<dbReference type="GO" id="GO:0005634">
    <property type="term" value="C:nucleus"/>
    <property type="evidence" value="ECO:0007669"/>
    <property type="project" value="TreeGrafter"/>
</dbReference>
<dbReference type="Proteomes" id="UP000007148">
    <property type="component" value="Unassembled WGS sequence"/>
</dbReference>
<feature type="compositionally biased region" description="Basic and acidic residues" evidence="1">
    <location>
        <begin position="66"/>
        <end position="79"/>
    </location>
</feature>
<feature type="compositionally biased region" description="Basic and acidic residues" evidence="1">
    <location>
        <begin position="266"/>
        <end position="276"/>
    </location>
</feature>
<dbReference type="PROSITE" id="PS50174">
    <property type="entry name" value="G_PATCH"/>
    <property type="match status" value="1"/>
</dbReference>
<sequence>MAHLKKRLGQAGVDLSNPRLNESFVLIGTPLPPLDKTKDANEFVPLWKQESDPKKARWTPSTFKSSRNDRNKGKTMRPEDFMDDEDRAEMQESRKLVDMDEVAESHRGHGMAVDETDTITAALANMLPPVNESIGAQLLKKMGWKPGQGIGPRLTYEQLKRRSEQDGTPLPAVDDAEAVKHTYAPRDTKLLTVVRKDDFHGLGYTPAGSLRASQTASTSSGPRISAGFGLGALNEADEDDLDVYDSGLTSGSRRLAFEAGEEDEDDRKPSKADAQGRPKVQSAGFFKNGAPLLGGFVVAEVPVPAPPTFEPPVVPQSWNPDPNLVWNSESAPPTGNEPISHQEWRKGVSADERGKILGETPLPTATRSIWDYISAKDRERIQGIKENKDGGSQPTAPPPVYIVKVPPIEPATAKAALLGFQPFKDDPAKQSRYTAYLKAQASSSAIDLQAAPGQSIEDFNNELESFAKAAQIFKPMSAAMQSRFRTSSTIEVAKKQQEGLYQPTDEAYAAHETKAEQDTKMEVEETPKQHAAKMGMFGAMTREQTDWLPMKLLCKRFRVPQPKIAAAEEVADDSSASNLYGASVEQEPVSMEVETSSASNAIRVVAAGEGTEDGGKRDLTNIGLGEDDTQGRDTLTYERPGMDIFKAIFASDEENSDNEEENVDINDLARPPVEANTKPRPAMQIVEPVDLSTFKPVFVSRSGRDPKREDGEKKTKKKSKPQPTMSFMDDDEGGLTVIPTAKKRKRDKDGDARSSKKRKDKDEAKSTSKAPVTTYEEDDDEMWVEKEIVPAPRVAPKPPDMPSRVETTNRRPKAADFL</sequence>
<evidence type="ECO:0000313" key="4">
    <source>
        <dbReference type="Proteomes" id="UP000007148"/>
    </source>
</evidence>
<feature type="region of interest" description="Disordered" evidence="1">
    <location>
        <begin position="650"/>
        <end position="818"/>
    </location>
</feature>
<dbReference type="Pfam" id="PF26093">
    <property type="entry name" value="HTH_TGH"/>
    <property type="match status" value="1"/>
</dbReference>
<proteinExistence type="predicted"/>
<gene>
    <name evidence="3" type="ORF">PIIN_01313</name>
</gene>
<comment type="caution">
    <text evidence="3">The sequence shown here is derived from an EMBL/GenBank/DDBJ whole genome shotgun (WGS) entry which is preliminary data.</text>
</comment>
<name>G4T814_SERID</name>
<feature type="domain" description="G-patch" evidence="2">
    <location>
        <begin position="131"/>
        <end position="151"/>
    </location>
</feature>
<protein>
    <recommendedName>
        <fullName evidence="2">G-patch domain-containing protein</fullName>
    </recommendedName>
</protein>
<keyword evidence="4" id="KW-1185">Reference proteome</keyword>
<dbReference type="EMBL" id="CAFZ01000014">
    <property type="protein sequence ID" value="CCA67484.1"/>
    <property type="molecule type" value="Genomic_DNA"/>
</dbReference>
<dbReference type="STRING" id="1109443.G4T814"/>
<dbReference type="PANTHER" id="PTHR13384:SF19">
    <property type="entry name" value="G PATCH DOMAIN-CONTAINING PROTEIN 1"/>
    <property type="match status" value="1"/>
</dbReference>
<feature type="compositionally biased region" description="Acidic residues" evidence="1">
    <location>
        <begin position="651"/>
        <end position="664"/>
    </location>
</feature>